<dbReference type="SUPFAM" id="SSF53474">
    <property type="entry name" value="alpha/beta-Hydrolases"/>
    <property type="match status" value="1"/>
</dbReference>
<proteinExistence type="predicted"/>
<dbReference type="Proteomes" id="UP001165587">
    <property type="component" value="Unassembled WGS sequence"/>
</dbReference>
<dbReference type="RefSeq" id="WP_259529612.1">
    <property type="nucleotide sequence ID" value="NZ_JANLCK010000006.1"/>
</dbReference>
<dbReference type="Gene3D" id="3.40.50.1820">
    <property type="entry name" value="alpha/beta hydrolase"/>
    <property type="match status" value="1"/>
</dbReference>
<evidence type="ECO:0000259" key="1">
    <source>
        <dbReference type="Pfam" id="PF12697"/>
    </source>
</evidence>
<reference evidence="2" key="1">
    <citation type="submission" date="2022-08" db="EMBL/GenBank/DDBJ databases">
        <authorList>
            <person name="Deng Y."/>
            <person name="Han X.-F."/>
            <person name="Zhang Y.-Q."/>
        </authorList>
    </citation>
    <scope>NUCLEOTIDE SEQUENCE</scope>
    <source>
        <strain evidence="2">CPCC 203407</strain>
    </source>
</reference>
<protein>
    <submittedName>
        <fullName evidence="2">Alpha/beta fold hydrolase</fullName>
    </submittedName>
</protein>
<sequence>MTLHHQLMRAQGQGESARELLVLGPALGTTLRCWVPASRSLLAHPSGVLPDLLTYDLPGHGESPPAREPFSIADLGSAVVEAARSRGYSRFAYAGISVGGAIGLELAAACSPALTGLALFGSDAVLGSPDRWNARAASVRELGMLSQVETSAARWFAPDFALRQKKSFVVSLAELSRIDPESYALCLEAVAVYDVRADLAGIAVPTTIVCGSADIVTLPAELRTLALTIPGARYQEIPGAGHVVPLESPEPTASVLRLLLGEIRTRARAIPGGSPADGELRVHRGERC</sequence>
<dbReference type="InterPro" id="IPR050266">
    <property type="entry name" value="AB_hydrolase_sf"/>
</dbReference>
<keyword evidence="2" id="KW-0378">Hydrolase</keyword>
<feature type="domain" description="AB hydrolase-1" evidence="1">
    <location>
        <begin position="22"/>
        <end position="254"/>
    </location>
</feature>
<evidence type="ECO:0000313" key="2">
    <source>
        <dbReference type="EMBL" id="MCS5726680.1"/>
    </source>
</evidence>
<dbReference type="EMBL" id="JANLCK010000006">
    <property type="protein sequence ID" value="MCS5726680.1"/>
    <property type="molecule type" value="Genomic_DNA"/>
</dbReference>
<dbReference type="InterPro" id="IPR000073">
    <property type="entry name" value="AB_hydrolase_1"/>
</dbReference>
<dbReference type="Pfam" id="PF12697">
    <property type="entry name" value="Abhydrolase_6"/>
    <property type="match status" value="1"/>
</dbReference>
<name>A0AA42BTQ5_9MICO</name>
<keyword evidence="3" id="KW-1185">Reference proteome</keyword>
<accession>A0AA42BTQ5</accession>
<dbReference type="PANTHER" id="PTHR43798">
    <property type="entry name" value="MONOACYLGLYCEROL LIPASE"/>
    <property type="match status" value="1"/>
</dbReference>
<dbReference type="InterPro" id="IPR029058">
    <property type="entry name" value="AB_hydrolase_fold"/>
</dbReference>
<evidence type="ECO:0000313" key="3">
    <source>
        <dbReference type="Proteomes" id="UP001165587"/>
    </source>
</evidence>
<comment type="caution">
    <text evidence="2">The sequence shown here is derived from an EMBL/GenBank/DDBJ whole genome shotgun (WGS) entry which is preliminary data.</text>
</comment>
<organism evidence="2 3">
    <name type="scientific">Herbiconiux oxytropis</name>
    <dbReference type="NCBI Taxonomy" id="2970915"/>
    <lineage>
        <taxon>Bacteria</taxon>
        <taxon>Bacillati</taxon>
        <taxon>Actinomycetota</taxon>
        <taxon>Actinomycetes</taxon>
        <taxon>Micrococcales</taxon>
        <taxon>Microbacteriaceae</taxon>
        <taxon>Herbiconiux</taxon>
    </lineage>
</organism>
<dbReference type="GO" id="GO:0016787">
    <property type="term" value="F:hydrolase activity"/>
    <property type="evidence" value="ECO:0007669"/>
    <property type="project" value="UniProtKB-KW"/>
</dbReference>
<dbReference type="AlphaFoldDB" id="A0AA42BTQ5"/>
<gene>
    <name evidence="2" type="ORF">N1028_12330</name>
</gene>